<evidence type="ECO:0000313" key="1">
    <source>
        <dbReference type="EMBL" id="MDU0241114.1"/>
    </source>
</evidence>
<dbReference type="EMBL" id="JAWDHD010000008">
    <property type="protein sequence ID" value="MDU0248250.1"/>
    <property type="molecule type" value="Genomic_DNA"/>
</dbReference>
<protein>
    <submittedName>
        <fullName evidence="2">Uncharacterized protein</fullName>
    </submittedName>
</protein>
<evidence type="ECO:0000313" key="2">
    <source>
        <dbReference type="EMBL" id="MDU0248250.1"/>
    </source>
</evidence>
<dbReference type="AlphaFoldDB" id="A0A7Y0UA24"/>
<comment type="caution">
    <text evidence="2">The sequence shown here is derived from an EMBL/GenBank/DDBJ whole genome shotgun (WGS) entry which is preliminary data.</text>
</comment>
<dbReference type="EMBL" id="JAWDET010000006">
    <property type="protein sequence ID" value="MDU0241114.1"/>
    <property type="molecule type" value="Genomic_DNA"/>
</dbReference>
<organism evidence="2 3">
    <name type="scientific">Phocaeicola vulgatus</name>
    <name type="common">Bacteroides vulgatus</name>
    <dbReference type="NCBI Taxonomy" id="821"/>
    <lineage>
        <taxon>Bacteria</taxon>
        <taxon>Pseudomonadati</taxon>
        <taxon>Bacteroidota</taxon>
        <taxon>Bacteroidia</taxon>
        <taxon>Bacteroidales</taxon>
        <taxon>Bacteroidaceae</taxon>
        <taxon>Phocaeicola</taxon>
    </lineage>
</organism>
<dbReference type="Proteomes" id="UP001181239">
    <property type="component" value="Unassembled WGS sequence"/>
</dbReference>
<reference evidence="2" key="2">
    <citation type="submission" date="2023-10" db="EMBL/GenBank/DDBJ databases">
        <title>Genome of potential pathogenic bacteria in Crohn's disease.</title>
        <authorList>
            <person name="Rodriguez-Palacios A."/>
        </authorList>
    </citation>
    <scope>NUCLEOTIDE SEQUENCE</scope>
    <source>
        <strain evidence="2">CavFT-hAR107</strain>
    </source>
</reference>
<dbReference type="RefSeq" id="WP_169757371.1">
    <property type="nucleotide sequence ID" value="NZ_CAXKYE010000014.1"/>
</dbReference>
<sequence>MTDEELKQEIEKVKKMISDYESLKTVIAPTSGEYERQMNILLDRLGNLLKMKD</sequence>
<gene>
    <name evidence="1" type="ORF">RVH43_10935</name>
    <name evidence="2" type="ORF">RVY68_06000</name>
</gene>
<reference evidence="1" key="1">
    <citation type="submission" date="2023-10" db="EMBL/GenBank/DDBJ databases">
        <title>Genome of Potential pathogenic bacteria in Crohn's disease.</title>
        <authorList>
            <person name="Rodriguez-Palacios A."/>
        </authorList>
    </citation>
    <scope>NUCLEOTIDE SEQUENCE</scope>
    <source>
        <strain evidence="1">CavFT-hAR11</strain>
    </source>
</reference>
<name>A0A7Y0UA24_PHOVU</name>
<accession>A0A7Y0UA24</accession>
<dbReference type="Proteomes" id="UP001181258">
    <property type="component" value="Unassembled WGS sequence"/>
</dbReference>
<proteinExistence type="predicted"/>
<evidence type="ECO:0000313" key="3">
    <source>
        <dbReference type="Proteomes" id="UP001181258"/>
    </source>
</evidence>